<sequence>MPRVYISRRKENVIAEVSRLKGKGIGKKSKPLKCNINLNKESGEQQQEEQQEQEKQILEEQQQQNFDIDLTDIDNIPVLLLDDNFTLTENNCIVTKEHSALLEDNINVTKDNLIVTEGHSALLEENINVTEDNFIVTEDHRQKNTQPKIRILSDVIYKPKPSTSGLRRPSYYKDDVEILRDLMDSDEE</sequence>
<protein>
    <submittedName>
        <fullName evidence="1">Uncharacterized protein</fullName>
    </submittedName>
</protein>
<accession>A0A2W1B8T1</accession>
<dbReference type="AlphaFoldDB" id="A0A2W1B8T1"/>
<keyword evidence="2" id="KW-1185">Reference proteome</keyword>
<proteinExistence type="predicted"/>
<reference evidence="1 2" key="1">
    <citation type="journal article" date="2017" name="BMC Biol.">
        <title>Genomic innovations, transcriptional plasticity and gene loss underlying the evolution and divergence of two highly polyphagous and invasive Helicoverpa pest species.</title>
        <authorList>
            <person name="Pearce S.L."/>
            <person name="Clarke D.F."/>
            <person name="East P.D."/>
            <person name="Elfekih S."/>
            <person name="Gordon K.H."/>
            <person name="Jermiin L.S."/>
            <person name="McGaughran A."/>
            <person name="Oakeshott J.G."/>
            <person name="Papanikolaou A."/>
            <person name="Perera O.P."/>
            <person name="Rane R.V."/>
            <person name="Richards S."/>
            <person name="Tay W.T."/>
            <person name="Walsh T.K."/>
            <person name="Anderson A."/>
            <person name="Anderson C.J."/>
            <person name="Asgari S."/>
            <person name="Board P.G."/>
            <person name="Bretschneider A."/>
            <person name="Campbell P.M."/>
            <person name="Chertemps T."/>
            <person name="Christeller J.T."/>
            <person name="Coppin C.W."/>
            <person name="Downes S.J."/>
            <person name="Duan G."/>
            <person name="Farnsworth C.A."/>
            <person name="Good R.T."/>
            <person name="Han L.B."/>
            <person name="Han Y.C."/>
            <person name="Hatje K."/>
            <person name="Horne I."/>
            <person name="Huang Y.P."/>
            <person name="Hughes D.S."/>
            <person name="Jacquin-Joly E."/>
            <person name="James W."/>
            <person name="Jhangiani S."/>
            <person name="Kollmar M."/>
            <person name="Kuwar S.S."/>
            <person name="Li S."/>
            <person name="Liu N.Y."/>
            <person name="Maibeche M.T."/>
            <person name="Miller J.R."/>
            <person name="Montagne N."/>
            <person name="Perry T."/>
            <person name="Qu J."/>
            <person name="Song S.V."/>
            <person name="Sutton G.G."/>
            <person name="Vogel H."/>
            <person name="Walenz B.P."/>
            <person name="Xu W."/>
            <person name="Zhang H.J."/>
            <person name="Zou Z."/>
            <person name="Batterham P."/>
            <person name="Edwards O.R."/>
            <person name="Feyereisen R."/>
            <person name="Gibbs R.A."/>
            <person name="Heckel D.G."/>
            <person name="McGrath A."/>
            <person name="Robin C."/>
            <person name="Scherer S.E."/>
            <person name="Worley K.C."/>
            <person name="Wu Y.D."/>
        </authorList>
    </citation>
    <scope>NUCLEOTIDE SEQUENCE [LARGE SCALE GENOMIC DNA]</scope>
    <source>
        <strain evidence="1">Harm_GR_Male_#8</strain>
        <tissue evidence="1">Whole organism</tissue>
    </source>
</reference>
<dbReference type="EMBL" id="KZ150225">
    <property type="protein sequence ID" value="PZC72062.1"/>
    <property type="molecule type" value="Genomic_DNA"/>
</dbReference>
<name>A0A2W1B8T1_HELAM</name>
<organism evidence="1 2">
    <name type="scientific">Helicoverpa armigera</name>
    <name type="common">Cotton bollworm</name>
    <name type="synonym">Heliothis armigera</name>
    <dbReference type="NCBI Taxonomy" id="29058"/>
    <lineage>
        <taxon>Eukaryota</taxon>
        <taxon>Metazoa</taxon>
        <taxon>Ecdysozoa</taxon>
        <taxon>Arthropoda</taxon>
        <taxon>Hexapoda</taxon>
        <taxon>Insecta</taxon>
        <taxon>Pterygota</taxon>
        <taxon>Neoptera</taxon>
        <taxon>Endopterygota</taxon>
        <taxon>Lepidoptera</taxon>
        <taxon>Glossata</taxon>
        <taxon>Ditrysia</taxon>
        <taxon>Noctuoidea</taxon>
        <taxon>Noctuidae</taxon>
        <taxon>Heliothinae</taxon>
        <taxon>Helicoverpa</taxon>
    </lineage>
</organism>
<gene>
    <name evidence="1" type="primary">HaOG211964</name>
    <name evidence="1" type="ORF">B5X24_HaOG211964</name>
</gene>
<dbReference type="Proteomes" id="UP000249218">
    <property type="component" value="Unassembled WGS sequence"/>
</dbReference>
<evidence type="ECO:0000313" key="1">
    <source>
        <dbReference type="EMBL" id="PZC72062.1"/>
    </source>
</evidence>
<evidence type="ECO:0000313" key="2">
    <source>
        <dbReference type="Proteomes" id="UP000249218"/>
    </source>
</evidence>